<reference evidence="1 2" key="1">
    <citation type="submission" date="2024-01" db="EMBL/GenBank/DDBJ databases">
        <title>A telomere-to-telomere, gap-free genome of sweet tea (Lithocarpus litseifolius).</title>
        <authorList>
            <person name="Zhou J."/>
        </authorList>
    </citation>
    <scope>NUCLEOTIDE SEQUENCE [LARGE SCALE GENOMIC DNA]</scope>
    <source>
        <strain evidence="1">Zhou-2022a</strain>
        <tissue evidence="1">Leaf</tissue>
    </source>
</reference>
<sequence length="122" mass="13630">MGLGYPGLGHSVDLSVVCGLHDDVTHNGFFLPVLGGFMLQCEMYTVERFEAVISSFPISKEEIASARELIGFFLPVLGGFMLQCEMYTVERFEAKINDNLEQVLRLKEEVVKLLMVPTNKPS</sequence>
<organism evidence="1 2">
    <name type="scientific">Lithocarpus litseifolius</name>
    <dbReference type="NCBI Taxonomy" id="425828"/>
    <lineage>
        <taxon>Eukaryota</taxon>
        <taxon>Viridiplantae</taxon>
        <taxon>Streptophyta</taxon>
        <taxon>Embryophyta</taxon>
        <taxon>Tracheophyta</taxon>
        <taxon>Spermatophyta</taxon>
        <taxon>Magnoliopsida</taxon>
        <taxon>eudicotyledons</taxon>
        <taxon>Gunneridae</taxon>
        <taxon>Pentapetalae</taxon>
        <taxon>rosids</taxon>
        <taxon>fabids</taxon>
        <taxon>Fagales</taxon>
        <taxon>Fagaceae</taxon>
        <taxon>Lithocarpus</taxon>
    </lineage>
</organism>
<dbReference type="Proteomes" id="UP001459277">
    <property type="component" value="Unassembled WGS sequence"/>
</dbReference>
<protein>
    <submittedName>
        <fullName evidence="1">Uncharacterized protein</fullName>
    </submittedName>
</protein>
<proteinExistence type="predicted"/>
<evidence type="ECO:0000313" key="2">
    <source>
        <dbReference type="Proteomes" id="UP001459277"/>
    </source>
</evidence>
<accession>A0AAW2D0F5</accession>
<comment type="caution">
    <text evidence="1">The sequence shown here is derived from an EMBL/GenBank/DDBJ whole genome shotgun (WGS) entry which is preliminary data.</text>
</comment>
<evidence type="ECO:0000313" key="1">
    <source>
        <dbReference type="EMBL" id="KAL0003794.1"/>
    </source>
</evidence>
<name>A0AAW2D0F5_9ROSI</name>
<dbReference type="AlphaFoldDB" id="A0AAW2D0F5"/>
<dbReference type="EMBL" id="JAZDWU010000004">
    <property type="protein sequence ID" value="KAL0003794.1"/>
    <property type="molecule type" value="Genomic_DNA"/>
</dbReference>
<keyword evidence="2" id="KW-1185">Reference proteome</keyword>
<gene>
    <name evidence="1" type="ORF">SO802_011355</name>
</gene>